<dbReference type="GO" id="GO:0046872">
    <property type="term" value="F:metal ion binding"/>
    <property type="evidence" value="ECO:0007669"/>
    <property type="project" value="InterPro"/>
</dbReference>
<dbReference type="InterPro" id="IPR013651">
    <property type="entry name" value="ATP-grasp_RimK-type"/>
</dbReference>
<dbReference type="GO" id="GO:0018169">
    <property type="term" value="F:ribosomal S6-glutamic acid ligase activity"/>
    <property type="evidence" value="ECO:0007669"/>
    <property type="project" value="TreeGrafter"/>
</dbReference>
<dbReference type="Gene3D" id="3.30.470.20">
    <property type="entry name" value="ATP-grasp fold, B domain"/>
    <property type="match status" value="1"/>
</dbReference>
<dbReference type="SUPFAM" id="SSF56059">
    <property type="entry name" value="Glutathione synthetase ATP-binding domain-like"/>
    <property type="match status" value="1"/>
</dbReference>
<dbReference type="EMBL" id="JACIJR010000003">
    <property type="protein sequence ID" value="MBB5728977.1"/>
    <property type="molecule type" value="Genomic_DNA"/>
</dbReference>
<gene>
    <name evidence="3" type="ORF">FHS99_001455</name>
</gene>
<keyword evidence="4" id="KW-1185">Reference proteome</keyword>
<dbReference type="Gene3D" id="3.30.1490.20">
    <property type="entry name" value="ATP-grasp fold, A domain"/>
    <property type="match status" value="1"/>
</dbReference>
<evidence type="ECO:0000313" key="4">
    <source>
        <dbReference type="Proteomes" id="UP000546701"/>
    </source>
</evidence>
<name>A0A7W9BRT5_9SPHN</name>
<dbReference type="PANTHER" id="PTHR21621:SF0">
    <property type="entry name" value="BETA-CITRYLGLUTAMATE SYNTHASE B-RELATED"/>
    <property type="match status" value="1"/>
</dbReference>
<evidence type="ECO:0000259" key="2">
    <source>
        <dbReference type="PROSITE" id="PS50975"/>
    </source>
</evidence>
<keyword evidence="1" id="KW-0067">ATP-binding</keyword>
<evidence type="ECO:0000256" key="1">
    <source>
        <dbReference type="PROSITE-ProRule" id="PRU00409"/>
    </source>
</evidence>
<reference evidence="3 4" key="1">
    <citation type="submission" date="2020-08" db="EMBL/GenBank/DDBJ databases">
        <title>Genomic Encyclopedia of Type Strains, Phase IV (KMG-IV): sequencing the most valuable type-strain genomes for metagenomic binning, comparative biology and taxonomic classification.</title>
        <authorList>
            <person name="Goeker M."/>
        </authorList>
    </citation>
    <scope>NUCLEOTIDE SEQUENCE [LARGE SCALE GENOMIC DNA]</scope>
    <source>
        <strain evidence="3 4">DSM 103336</strain>
    </source>
</reference>
<dbReference type="InterPro" id="IPR011761">
    <property type="entry name" value="ATP-grasp"/>
</dbReference>
<keyword evidence="1" id="KW-0547">Nucleotide-binding</keyword>
<dbReference type="InterPro" id="IPR013815">
    <property type="entry name" value="ATP_grasp_subdomain_1"/>
</dbReference>
<sequence>MSPDAQTGGSRRSSETGFAARTGGGYSGVMPDITIVYEHPAWFLPLFAGLEARGISFDAVHADGLVFDPADMRPPAPVVFNRIAMSSFLRAPEHPIFFAQALMAQWRAAGARVVNGADVLAIDANKARQLALIARLGLAIPATRVVHRAADLVAAAAMLRFPVVVKANIGGSGAGIVRYDSADELAAAVADGTAPNSIDRVLMVQEYVPVRGGAITRIETLGGKYLYAIDVDGGGGFDLCPADVCLTAPGKAAVSVVQAHPAPELIAAAERIAAAAGMDVGGVEVMIDDRDGTPRFYDVNALSNFVADPVAVIGFDPHDRLIDWLADRIVEAQAEGFGA</sequence>
<dbReference type="Proteomes" id="UP000546701">
    <property type="component" value="Unassembled WGS sequence"/>
</dbReference>
<comment type="caution">
    <text evidence="3">The sequence shown here is derived from an EMBL/GenBank/DDBJ whole genome shotgun (WGS) entry which is preliminary data.</text>
</comment>
<keyword evidence="3" id="KW-0436">Ligase</keyword>
<protein>
    <submittedName>
        <fullName evidence="3">Glutathione synthase/RimK-type ligase-like ATP-grasp enzyme</fullName>
    </submittedName>
</protein>
<dbReference type="PANTHER" id="PTHR21621">
    <property type="entry name" value="RIBOSOMAL PROTEIN S6 MODIFICATION PROTEIN"/>
    <property type="match status" value="1"/>
</dbReference>
<dbReference type="GO" id="GO:0005524">
    <property type="term" value="F:ATP binding"/>
    <property type="evidence" value="ECO:0007669"/>
    <property type="project" value="UniProtKB-UniRule"/>
</dbReference>
<dbReference type="Pfam" id="PF08443">
    <property type="entry name" value="RimK"/>
    <property type="match status" value="1"/>
</dbReference>
<accession>A0A7W9BRT5</accession>
<organism evidence="3 4">
    <name type="scientific">Sphingomonas prati</name>
    <dbReference type="NCBI Taxonomy" id="1843237"/>
    <lineage>
        <taxon>Bacteria</taxon>
        <taxon>Pseudomonadati</taxon>
        <taxon>Pseudomonadota</taxon>
        <taxon>Alphaproteobacteria</taxon>
        <taxon>Sphingomonadales</taxon>
        <taxon>Sphingomonadaceae</taxon>
        <taxon>Sphingomonas</taxon>
    </lineage>
</organism>
<feature type="domain" description="ATP-grasp" evidence="2">
    <location>
        <begin position="130"/>
        <end position="326"/>
    </location>
</feature>
<evidence type="ECO:0000313" key="3">
    <source>
        <dbReference type="EMBL" id="MBB5728977.1"/>
    </source>
</evidence>
<dbReference type="GO" id="GO:0009432">
    <property type="term" value="P:SOS response"/>
    <property type="evidence" value="ECO:0007669"/>
    <property type="project" value="TreeGrafter"/>
</dbReference>
<dbReference type="PROSITE" id="PS50975">
    <property type="entry name" value="ATP_GRASP"/>
    <property type="match status" value="1"/>
</dbReference>
<dbReference type="AlphaFoldDB" id="A0A7W9BRT5"/>
<proteinExistence type="predicted"/>
<dbReference type="GO" id="GO:0005737">
    <property type="term" value="C:cytoplasm"/>
    <property type="evidence" value="ECO:0007669"/>
    <property type="project" value="TreeGrafter"/>
</dbReference>